<reference evidence="1 2" key="1">
    <citation type="submission" date="2012-10" db="EMBL/GenBank/DDBJ databases">
        <authorList>
            <person name="Genoscope - CEA"/>
        </authorList>
    </citation>
    <scope>NUCLEOTIDE SEQUENCE [LARGE SCALE GENOMIC DNA]</scope>
    <source>
        <strain evidence="2">AM13 / DSM 14728</strain>
    </source>
</reference>
<organism evidence="1 2">
    <name type="scientific">Maridesulfovibrio hydrothermalis AM13 = DSM 14728</name>
    <dbReference type="NCBI Taxonomy" id="1121451"/>
    <lineage>
        <taxon>Bacteria</taxon>
        <taxon>Pseudomonadati</taxon>
        <taxon>Thermodesulfobacteriota</taxon>
        <taxon>Desulfovibrionia</taxon>
        <taxon>Desulfovibrionales</taxon>
        <taxon>Desulfovibrionaceae</taxon>
        <taxon>Maridesulfovibrio</taxon>
    </lineage>
</organism>
<dbReference type="RefSeq" id="WP_015335191.1">
    <property type="nucleotide sequence ID" value="NC_020055.1"/>
</dbReference>
<dbReference type="KEGG" id="dhy:DESAM_20290"/>
<dbReference type="STRING" id="1121451.DESAM_20290"/>
<dbReference type="CDD" id="cd02440">
    <property type="entry name" value="AdoMet_MTases"/>
    <property type="match status" value="1"/>
</dbReference>
<dbReference type="AlphaFoldDB" id="L0RAJ0"/>
<dbReference type="HOGENOM" id="CLU_480473_0_0_7"/>
<dbReference type="InterPro" id="IPR029063">
    <property type="entry name" value="SAM-dependent_MTases_sf"/>
</dbReference>
<dbReference type="Pfam" id="PF13489">
    <property type="entry name" value="Methyltransf_23"/>
    <property type="match status" value="1"/>
</dbReference>
<dbReference type="Proteomes" id="UP000010808">
    <property type="component" value="Chromosome"/>
</dbReference>
<dbReference type="EMBL" id="FO203522">
    <property type="protein sequence ID" value="CCO22581.1"/>
    <property type="molecule type" value="Genomic_DNA"/>
</dbReference>
<dbReference type="PATRIC" id="fig|1121451.3.peg.565"/>
<protein>
    <submittedName>
        <fullName evidence="1">Uncharacterized protein</fullName>
    </submittedName>
</protein>
<sequence>MNGKKDLKTYHGHIDFTVTNNSHTQAFLFLKEHCDKFKINSPRVLEIGCSGGYFSEALRDNGVYVHAIEPFSTEAQDEGRVDEFFHGTVEEFCKSSSSDLYGSFDAVIMGDILEHLLDPKQTLIDLSPFLKDNGVFIASIPNITHVGVRRMLEDGHWTYQKYGILDSTHVRFFCWKGLRNMFHEAGFGIERRFDVLVPEFKVYPSISSVTEIMFNTELKKGDHTFQYVVCASRSALPKTSYSDSYPTKLLLISPDPRKSVTSLRLVKPLSKYLANVRGGLTAVDFNNFKIEHLDFADVVIFHREISAESYEIVRLARERDIPIIYDTDDLLTHLPPWSLNNISQHKIIMMESLISIADRVTCPTEPLKKEMLKLSDRVHIVPNVILDECKISPHEKQSGDDCSLIIASSDTVIVDFIIKPIQTLCKALPSLKVVTIGNISYKLTGVVPNLTQYGQCNEDEFSNILNSINNGIGLIPLDDSLFSSCKSPIKYYHYACCGIVSVASNVHPYSDYIQNGKNGILVNNTLDEWCNGVVKLIKNHDFRRDILLNAIRSWQKEASTQTAIEGWKRTFAGLHKKE</sequence>
<dbReference type="SUPFAM" id="SSF53335">
    <property type="entry name" value="S-adenosyl-L-methionine-dependent methyltransferases"/>
    <property type="match status" value="1"/>
</dbReference>
<dbReference type="SUPFAM" id="SSF53756">
    <property type="entry name" value="UDP-Glycosyltransferase/glycogen phosphorylase"/>
    <property type="match status" value="1"/>
</dbReference>
<accession>L0RAJ0</accession>
<dbReference type="eggNOG" id="COG0438">
    <property type="taxonomic scope" value="Bacteria"/>
</dbReference>
<proteinExistence type="predicted"/>
<evidence type="ECO:0000313" key="2">
    <source>
        <dbReference type="Proteomes" id="UP000010808"/>
    </source>
</evidence>
<keyword evidence="2" id="KW-1185">Reference proteome</keyword>
<name>L0RAJ0_9BACT</name>
<gene>
    <name evidence="1" type="ORF">DESAM_20290</name>
</gene>
<dbReference type="OrthoDB" id="9790457at2"/>
<dbReference type="Gene3D" id="3.40.50.150">
    <property type="entry name" value="Vaccinia Virus protein VP39"/>
    <property type="match status" value="1"/>
</dbReference>
<evidence type="ECO:0000313" key="1">
    <source>
        <dbReference type="EMBL" id="CCO22581.1"/>
    </source>
</evidence>
<dbReference type="Gene3D" id="3.40.50.2000">
    <property type="entry name" value="Glycogen Phosphorylase B"/>
    <property type="match status" value="1"/>
</dbReference>
<dbReference type="PANTHER" id="PTHR43861">
    <property type="entry name" value="TRANS-ACONITATE 2-METHYLTRANSFERASE-RELATED"/>
    <property type="match status" value="1"/>
</dbReference>
<dbReference type="eggNOG" id="COG2227">
    <property type="taxonomic scope" value="Bacteria"/>
</dbReference>